<sequence length="976" mass="108844">MAPSGALYFFLGGYDLEMLTIRDLLREYNPECVYDNQLSWGASTSAYQAEIASALTHHMTPVLVELPDDLDLDPSRIIVVDHHGERAGKDRPSSLHQVFDLLDLPPERWTRWFDLVAANDSGYIPAMLALGAAPAEIAEVRAADRAAQGISEEQERQGANAAAQATVLADGKLTLVHLEHNRTATVTDRLQPELGGPGYDNLLVLSPDETNFYGTGDLIAQLDEAFPGGWSGGALPERGFWGHSSSQPDVLPFILKCINPSDAPCQPAAAAQSPSLLHELTRFPTLVRAFDRVEENQGGPGIDGETIQEFSADLEQQLLNLQREVREQRYHPKALLRIYVEKDDGSPRPLSIPAVRDRVLQTAAALVLTPILEPAFEDVSYAYRPGRSVNQAVQHIMALREKGYQWVVDADIRRYFDEIPHGKLVACLREHVADAGVLALVQQWLTMEVVGNHERFRLQKGVPQGSPLSPLLANLYLDRFDETLTDRGYKLIRFADDFVILCKSRPKAEAALELTEAVLDDLQLALHPGKTRITHFDHGFRYLGVQFLRSMAFRPKYADEVPEHLKPTRMPQAKADARPVATHMEPVPFQAPLPEEGTAVAEAFRDALTGLPSEEAKQLWHDLCDVTEEADFPLPTVGHDPYLRSLYLMEQGAVLAKENERFVVRKSGAVLRKIPALKVDQILVFGNVQITTPAMHFCLLEDIPIFLLSSRGRYYGVVESSATDKVLLHRDQFARMAEPGFGLQIARELVRGKVANSRALLLRSARRRSHEGLRLAANALQQIQDRLHEAASLETLRGMEGTAAARYFAVWPELLGTDWPFPGRKRRPAPDPVNALLSFGYTLLFYNTYALVHAQGLHPHVGVYHALQTGHAALVSDLMEEFRAPVIDATVLALLHRRQVRPDDFRMPAEAGMPCRLTDEARKKVTQAFEKAFSRRVTHPDAGGSCDYRRAISLQAQRLVAVIKGEQTRYQPFIRR</sequence>
<dbReference type="SUPFAM" id="SSF56672">
    <property type="entry name" value="DNA/RNA polymerases"/>
    <property type="match status" value="1"/>
</dbReference>
<keyword evidence="4 10" id="KW-0378">Hydrolase</keyword>
<dbReference type="InterPro" id="IPR030931">
    <property type="entry name" value="Group_II_RT_mat"/>
</dbReference>
<dbReference type="CDD" id="cd01651">
    <property type="entry name" value="RT_G2_intron"/>
    <property type="match status" value="1"/>
</dbReference>
<dbReference type="HOGENOM" id="CLU_012698_1_0_7"/>
<evidence type="ECO:0000259" key="11">
    <source>
        <dbReference type="PROSITE" id="PS50878"/>
    </source>
</evidence>
<evidence type="ECO:0000256" key="2">
    <source>
        <dbReference type="ARBA" id="ARBA00022723"/>
    </source>
</evidence>
<keyword evidence="2 10" id="KW-0479">Metal-binding</keyword>
<keyword evidence="7 10" id="KW-0238">DNA-binding</keyword>
<dbReference type="GO" id="GO:0046872">
    <property type="term" value="F:metal ion binding"/>
    <property type="evidence" value="ECO:0007669"/>
    <property type="project" value="UniProtKB-UniRule"/>
</dbReference>
<comment type="function">
    <text evidence="10">CRISPR (clustered regularly interspaced short palindromic repeat), is an adaptive immune system that provides protection against mobile genetic elements (viruses, transposable elements and conjugative plasmids). CRISPR clusters contain spacers, sequences complementary to antecedent mobile elements, and target invading nucleic acids. CRISPR clusters are transcribed and processed into CRISPR RNA (crRNA). Acts as a dsDNA endonuclease. Involved in the integration of spacer DNA into the CRISPR cassette.</text>
</comment>
<dbReference type="HAMAP" id="MF_01470">
    <property type="entry name" value="Cas1"/>
    <property type="match status" value="1"/>
</dbReference>
<evidence type="ECO:0000313" key="13">
    <source>
        <dbReference type="Proteomes" id="UP000019140"/>
    </source>
</evidence>
<dbReference type="EC" id="3.1.-.-" evidence="10"/>
<dbReference type="AlphaFoldDB" id="W4M085"/>
<dbReference type="GO" id="GO:0003677">
    <property type="term" value="F:DNA binding"/>
    <property type="evidence" value="ECO:0007669"/>
    <property type="project" value="UniProtKB-KW"/>
</dbReference>
<dbReference type="CDD" id="cd09634">
    <property type="entry name" value="Cas1_I-II-III"/>
    <property type="match status" value="1"/>
</dbReference>
<keyword evidence="1 10" id="KW-0540">Nuclease</keyword>
<dbReference type="PROSITE" id="PS50878">
    <property type="entry name" value="RT_POL"/>
    <property type="match status" value="1"/>
</dbReference>
<keyword evidence="3 10" id="KW-0255">Endonuclease</keyword>
<evidence type="ECO:0000256" key="7">
    <source>
        <dbReference type="ARBA" id="ARBA00023125"/>
    </source>
</evidence>
<reference evidence="12 13" key="1">
    <citation type="journal article" date="2014" name="Nature">
        <title>An environmental bacterial taxon with a large and distinct metabolic repertoire.</title>
        <authorList>
            <person name="Wilson M.C."/>
            <person name="Mori T."/>
            <person name="Ruckert C."/>
            <person name="Uria A.R."/>
            <person name="Helf M.J."/>
            <person name="Takada K."/>
            <person name="Gernert C."/>
            <person name="Steffens U.A."/>
            <person name="Heycke N."/>
            <person name="Schmitt S."/>
            <person name="Rinke C."/>
            <person name="Helfrich E.J."/>
            <person name="Brachmann A.O."/>
            <person name="Gurgui C."/>
            <person name="Wakimoto T."/>
            <person name="Kracht M."/>
            <person name="Crusemann M."/>
            <person name="Hentschel U."/>
            <person name="Abe I."/>
            <person name="Matsunaga S."/>
            <person name="Kalinowski J."/>
            <person name="Takeyama H."/>
            <person name="Piel J."/>
        </authorList>
    </citation>
    <scope>NUCLEOTIDE SEQUENCE [LARGE SCALE GENOMIC DNA]</scope>
    <source>
        <strain evidence="13">TSY2</strain>
    </source>
</reference>
<dbReference type="InterPro" id="IPR042211">
    <property type="entry name" value="CRISPR-assoc_Cas1_N"/>
</dbReference>
<dbReference type="EMBL" id="AZHX01001441">
    <property type="protein sequence ID" value="ETX03376.1"/>
    <property type="molecule type" value="Genomic_DNA"/>
</dbReference>
<dbReference type="GO" id="GO:0051607">
    <property type="term" value="P:defense response to virus"/>
    <property type="evidence" value="ECO:0007669"/>
    <property type="project" value="UniProtKB-UniRule"/>
</dbReference>
<dbReference type="InterPro" id="IPR043502">
    <property type="entry name" value="DNA/RNA_pol_sf"/>
</dbReference>
<evidence type="ECO:0000256" key="5">
    <source>
        <dbReference type="ARBA" id="ARBA00022842"/>
    </source>
</evidence>
<evidence type="ECO:0000256" key="8">
    <source>
        <dbReference type="ARBA" id="ARBA00023211"/>
    </source>
</evidence>
<dbReference type="PATRIC" id="fig|1429439.4.peg.5699"/>
<dbReference type="PANTHER" id="PTHR34353">
    <property type="entry name" value="CRISPR-ASSOCIATED ENDONUCLEASE CAS1 1"/>
    <property type="match status" value="1"/>
</dbReference>
<dbReference type="GO" id="GO:0004519">
    <property type="term" value="F:endonuclease activity"/>
    <property type="evidence" value="ECO:0007669"/>
    <property type="project" value="UniProtKB-UniRule"/>
</dbReference>
<name>W4M085_9BACT</name>
<evidence type="ECO:0000313" key="12">
    <source>
        <dbReference type="EMBL" id="ETX03376.1"/>
    </source>
</evidence>
<feature type="domain" description="Reverse transcriptase" evidence="11">
    <location>
        <begin position="321"/>
        <end position="547"/>
    </location>
</feature>
<feature type="binding site" evidence="10">
    <location>
        <position position="865"/>
    </location>
    <ligand>
        <name>Mn(2+)</name>
        <dbReference type="ChEBI" id="CHEBI:29035"/>
    </ligand>
</feature>
<comment type="similarity">
    <text evidence="10">Belongs to the CRISPR-associated endonuclease Cas1 family.</text>
</comment>
<gene>
    <name evidence="10" type="primary">cas1</name>
    <name evidence="12" type="ORF">ETSY2_33635</name>
</gene>
<dbReference type="PANTHER" id="PTHR34353:SF2">
    <property type="entry name" value="CRISPR-ASSOCIATED ENDONUCLEASE CAS1 1"/>
    <property type="match status" value="1"/>
</dbReference>
<keyword evidence="5 10" id="KW-0460">Magnesium</keyword>
<dbReference type="GO" id="GO:0016787">
    <property type="term" value="F:hydrolase activity"/>
    <property type="evidence" value="ECO:0007669"/>
    <property type="project" value="UniProtKB-KW"/>
</dbReference>
<dbReference type="Proteomes" id="UP000019140">
    <property type="component" value="Unassembled WGS sequence"/>
</dbReference>
<evidence type="ECO:0000256" key="3">
    <source>
        <dbReference type="ARBA" id="ARBA00022759"/>
    </source>
</evidence>
<dbReference type="NCBIfam" id="TIGR04416">
    <property type="entry name" value="group_II_RT_mat"/>
    <property type="match status" value="1"/>
</dbReference>
<evidence type="ECO:0000256" key="1">
    <source>
        <dbReference type="ARBA" id="ARBA00022722"/>
    </source>
</evidence>
<proteinExistence type="inferred from homology"/>
<evidence type="ECO:0000256" key="6">
    <source>
        <dbReference type="ARBA" id="ARBA00023118"/>
    </source>
</evidence>
<keyword evidence="8 10" id="KW-0464">Manganese</keyword>
<keyword evidence="6 10" id="KW-0051">Antiviral defense</keyword>
<evidence type="ECO:0000256" key="9">
    <source>
        <dbReference type="ARBA" id="ARBA00038592"/>
    </source>
</evidence>
<dbReference type="GO" id="GO:0043571">
    <property type="term" value="P:maintenance of CRISPR repeat elements"/>
    <property type="evidence" value="ECO:0007669"/>
    <property type="project" value="UniProtKB-UniRule"/>
</dbReference>
<dbReference type="InterPro" id="IPR000477">
    <property type="entry name" value="RT_dom"/>
</dbReference>
<dbReference type="InterPro" id="IPR050646">
    <property type="entry name" value="Cas1"/>
</dbReference>
<protein>
    <recommendedName>
        <fullName evidence="10">CRISPR-associated endonuclease Cas1</fullName>
        <ecNumber evidence="10">3.1.-.-</ecNumber>
    </recommendedName>
</protein>
<dbReference type="NCBIfam" id="TIGR00287">
    <property type="entry name" value="cas1"/>
    <property type="match status" value="1"/>
</dbReference>
<feature type="binding site" evidence="10">
    <location>
        <position position="880"/>
    </location>
    <ligand>
        <name>Mn(2+)</name>
        <dbReference type="ChEBI" id="CHEBI:29035"/>
    </ligand>
</feature>
<organism evidence="12 13">
    <name type="scientific">Candidatus Entotheonella gemina</name>
    <dbReference type="NCBI Taxonomy" id="1429439"/>
    <lineage>
        <taxon>Bacteria</taxon>
        <taxon>Pseudomonadati</taxon>
        <taxon>Nitrospinota/Tectimicrobiota group</taxon>
        <taxon>Candidatus Tectimicrobiota</taxon>
        <taxon>Candidatus Entotheonellia</taxon>
        <taxon>Candidatus Entotheonellales</taxon>
        <taxon>Candidatus Entotheonellaceae</taxon>
        <taxon>Candidatus Entotheonella</taxon>
    </lineage>
</organism>
<dbReference type="InterPro" id="IPR002729">
    <property type="entry name" value="CRISPR-assoc_Cas1"/>
</dbReference>
<keyword evidence="13" id="KW-1185">Reference proteome</keyword>
<dbReference type="Pfam" id="PF00078">
    <property type="entry name" value="RVT_1"/>
    <property type="match status" value="1"/>
</dbReference>
<evidence type="ECO:0000256" key="4">
    <source>
        <dbReference type="ARBA" id="ARBA00022801"/>
    </source>
</evidence>
<dbReference type="Gene3D" id="3.100.10.20">
    <property type="entry name" value="CRISPR-associated endonuclease Cas1, N-terminal domain"/>
    <property type="match status" value="1"/>
</dbReference>
<comment type="cofactor">
    <cofactor evidence="10">
        <name>Mg(2+)</name>
        <dbReference type="ChEBI" id="CHEBI:18420"/>
    </cofactor>
    <cofactor evidence="10">
        <name>Mn(2+)</name>
        <dbReference type="ChEBI" id="CHEBI:29035"/>
    </cofactor>
</comment>
<feature type="binding site" evidence="10">
    <location>
        <position position="800"/>
    </location>
    <ligand>
        <name>Mn(2+)</name>
        <dbReference type="ChEBI" id="CHEBI:29035"/>
    </ligand>
</feature>
<evidence type="ECO:0000256" key="10">
    <source>
        <dbReference type="HAMAP-Rule" id="MF_01470"/>
    </source>
</evidence>
<comment type="subunit">
    <text evidence="9 10">Homodimer, forms a heterotetramer with a Cas2 homodimer.</text>
</comment>
<accession>W4M085</accession>
<dbReference type="Pfam" id="PF01867">
    <property type="entry name" value="Cas_Cas1"/>
    <property type="match status" value="1"/>
</dbReference>
<dbReference type="InterPro" id="IPR042206">
    <property type="entry name" value="CRISPR-assoc_Cas1_C"/>
</dbReference>
<dbReference type="Gene3D" id="1.20.120.920">
    <property type="entry name" value="CRISPR-associated endonuclease Cas1, C-terminal domain"/>
    <property type="match status" value="1"/>
</dbReference>
<comment type="caution">
    <text evidence="12">The sequence shown here is derived from an EMBL/GenBank/DDBJ whole genome shotgun (WGS) entry which is preliminary data.</text>
</comment>